<name>F5L9U3_CALTT</name>
<evidence type="ECO:0000313" key="3">
    <source>
        <dbReference type="EMBL" id="EGL81942.1"/>
    </source>
</evidence>
<accession>F5L9U3</accession>
<dbReference type="Proteomes" id="UP000010716">
    <property type="component" value="Unassembled WGS sequence"/>
</dbReference>
<dbReference type="eggNOG" id="COG0532">
    <property type="taxonomic scope" value="Bacteria"/>
</dbReference>
<feature type="region of interest" description="Disordered" evidence="1">
    <location>
        <begin position="55"/>
        <end position="123"/>
    </location>
</feature>
<organism evidence="3 4">
    <name type="scientific">Caldalkalibacillus thermarum (strain TA2.A1)</name>
    <dbReference type="NCBI Taxonomy" id="986075"/>
    <lineage>
        <taxon>Bacteria</taxon>
        <taxon>Bacillati</taxon>
        <taxon>Bacillota</taxon>
        <taxon>Bacilli</taxon>
        <taxon>Bacillales</taxon>
        <taxon>Bacillaceae</taxon>
        <taxon>Caldalkalibacillus</taxon>
    </lineage>
</organism>
<dbReference type="InterPro" id="IPR006847">
    <property type="entry name" value="IF2_N"/>
</dbReference>
<sequence length="123" mass="14222">MTQKLRVYEYARNQNMTSKEVLEILKRLDIDVRNHMSVMDSEMVTKVEDYIKKLKQKAEPKAKASATKRNSDKKPKSPKGQAKKGNREKPKQPVLSRAEAGPDDEKENIPQKRKTQKKKTVQT</sequence>
<protein>
    <submittedName>
        <fullName evidence="3">Translation initiation factor IF-2 domain-containing protein</fullName>
    </submittedName>
</protein>
<dbReference type="Gene3D" id="1.10.10.2480">
    <property type="match status" value="1"/>
</dbReference>
<keyword evidence="3" id="KW-0396">Initiation factor</keyword>
<comment type="caution">
    <text evidence="3">The sequence shown here is derived from an EMBL/GenBank/DDBJ whole genome shotgun (WGS) entry which is preliminary data.</text>
</comment>
<evidence type="ECO:0000313" key="4">
    <source>
        <dbReference type="Proteomes" id="UP000010716"/>
    </source>
</evidence>
<evidence type="ECO:0000259" key="2">
    <source>
        <dbReference type="Pfam" id="PF04760"/>
    </source>
</evidence>
<keyword evidence="3" id="KW-0648">Protein biosynthesis</keyword>
<feature type="compositionally biased region" description="Basic residues" evidence="1">
    <location>
        <begin position="111"/>
        <end position="123"/>
    </location>
</feature>
<gene>
    <name evidence="3" type="ORF">CathTA2_2598</name>
</gene>
<dbReference type="OrthoDB" id="2991756at2"/>
<proteinExistence type="predicted"/>
<evidence type="ECO:0000256" key="1">
    <source>
        <dbReference type="SAM" id="MobiDB-lite"/>
    </source>
</evidence>
<reference evidence="3 4" key="1">
    <citation type="journal article" date="2011" name="J. Bacteriol.">
        <title>Draft genome sequence of the thermoalkaliphilic Caldalkalibacillus thermarum strain TA2.A1.</title>
        <authorList>
            <person name="Kalamorz F."/>
            <person name="Keis S."/>
            <person name="McMillan D.G."/>
            <person name="Olsson K."/>
            <person name="Stanton J.A."/>
            <person name="Stockwell P."/>
            <person name="Black M.A."/>
            <person name="Klingeman D.M."/>
            <person name="Land M.L."/>
            <person name="Han C.S."/>
            <person name="Martin S.L."/>
            <person name="Becher S.A."/>
            <person name="Peddie C.J."/>
            <person name="Morgan H.W."/>
            <person name="Matthies D."/>
            <person name="Preiss L."/>
            <person name="Meier T."/>
            <person name="Brown S.D."/>
            <person name="Cook G.M."/>
        </authorList>
    </citation>
    <scope>NUCLEOTIDE SEQUENCE [LARGE SCALE GENOMIC DNA]</scope>
    <source>
        <strain evidence="3 4">TA2.A1</strain>
    </source>
</reference>
<dbReference type="EMBL" id="AFCE01000159">
    <property type="protein sequence ID" value="EGL81942.1"/>
    <property type="molecule type" value="Genomic_DNA"/>
</dbReference>
<dbReference type="Pfam" id="PF04760">
    <property type="entry name" value="IF2_N"/>
    <property type="match status" value="1"/>
</dbReference>
<dbReference type="GO" id="GO:0003743">
    <property type="term" value="F:translation initiation factor activity"/>
    <property type="evidence" value="ECO:0007669"/>
    <property type="project" value="UniProtKB-KW"/>
</dbReference>
<dbReference type="AlphaFoldDB" id="F5L9U3"/>
<feature type="domain" description="Translation initiation factor IF-2 N-terminal" evidence="2">
    <location>
        <begin position="3"/>
        <end position="52"/>
    </location>
</feature>